<keyword evidence="1" id="KW-0472">Membrane</keyword>
<keyword evidence="1" id="KW-1133">Transmembrane helix</keyword>
<dbReference type="Proteomes" id="UP000198968">
    <property type="component" value="Unassembled WGS sequence"/>
</dbReference>
<dbReference type="AlphaFoldDB" id="A0A1I4ZC67"/>
<protein>
    <submittedName>
        <fullName evidence="2">Uncharacterized protein</fullName>
    </submittedName>
</protein>
<gene>
    <name evidence="2" type="ORF">SAMN05428971_1572</name>
</gene>
<evidence type="ECO:0000313" key="2">
    <source>
        <dbReference type="EMBL" id="SFN47882.1"/>
    </source>
</evidence>
<dbReference type="EMBL" id="FOVG01000001">
    <property type="protein sequence ID" value="SFN47882.1"/>
    <property type="molecule type" value="Genomic_DNA"/>
</dbReference>
<keyword evidence="3" id="KW-1185">Reference proteome</keyword>
<dbReference type="GeneID" id="66826352"/>
<keyword evidence="1" id="KW-0812">Transmembrane</keyword>
<evidence type="ECO:0000256" key="1">
    <source>
        <dbReference type="SAM" id="Phobius"/>
    </source>
</evidence>
<proteinExistence type="predicted"/>
<dbReference type="PROSITE" id="PS51257">
    <property type="entry name" value="PROKAR_LIPOPROTEIN"/>
    <property type="match status" value="1"/>
</dbReference>
<name>A0A1I4ZC67_9GAMM</name>
<accession>A0A1I4ZC67</accession>
<reference evidence="3" key="1">
    <citation type="submission" date="2016-10" db="EMBL/GenBank/DDBJ databases">
        <authorList>
            <person name="Varghese N."/>
            <person name="Submissions S."/>
        </authorList>
    </citation>
    <scope>NUCLEOTIDE SEQUENCE [LARGE SCALE GENOMIC DNA]</scope>
    <source>
        <strain evidence="3">OV426</strain>
    </source>
</reference>
<feature type="transmembrane region" description="Helical" evidence="1">
    <location>
        <begin position="7"/>
        <end position="31"/>
    </location>
</feature>
<evidence type="ECO:0000313" key="3">
    <source>
        <dbReference type="Proteomes" id="UP000198968"/>
    </source>
</evidence>
<sequence>MDSGDDKLIAIIGLLAACLIGVTFLFTMVWLTDVRHPADPSLDVRSCYPKKPPSQHV</sequence>
<dbReference type="RefSeq" id="WP_010246427.1">
    <property type="nucleotide sequence ID" value="NZ_FOVG01000001.1"/>
</dbReference>
<organism evidence="2 3">
    <name type="scientific">Candidatus Pantoea varia</name>
    <dbReference type="NCBI Taxonomy" id="1881036"/>
    <lineage>
        <taxon>Bacteria</taxon>
        <taxon>Pseudomonadati</taxon>
        <taxon>Pseudomonadota</taxon>
        <taxon>Gammaproteobacteria</taxon>
        <taxon>Enterobacterales</taxon>
        <taxon>Erwiniaceae</taxon>
        <taxon>Pantoea</taxon>
    </lineage>
</organism>